<organism evidence="2 3">
    <name type="scientific">Enhygromyxa salina</name>
    <dbReference type="NCBI Taxonomy" id="215803"/>
    <lineage>
        <taxon>Bacteria</taxon>
        <taxon>Pseudomonadati</taxon>
        <taxon>Myxococcota</taxon>
        <taxon>Polyangia</taxon>
        <taxon>Nannocystales</taxon>
        <taxon>Nannocystaceae</taxon>
        <taxon>Enhygromyxa</taxon>
    </lineage>
</organism>
<evidence type="ECO:0000313" key="2">
    <source>
        <dbReference type="EMBL" id="PRP96461.1"/>
    </source>
</evidence>
<reference evidence="2 3" key="1">
    <citation type="submission" date="2018-03" db="EMBL/GenBank/DDBJ databases">
        <title>Draft Genome Sequences of the Obligatory Marine Myxobacteria Enhygromyxa salina SWB007.</title>
        <authorList>
            <person name="Poehlein A."/>
            <person name="Moghaddam J.A."/>
            <person name="Harms H."/>
            <person name="Alanjari M."/>
            <person name="Koenig G.M."/>
            <person name="Daniel R."/>
            <person name="Schaeberle T.F."/>
        </authorList>
    </citation>
    <scope>NUCLEOTIDE SEQUENCE [LARGE SCALE GENOMIC DNA]</scope>
    <source>
        <strain evidence="2 3">SWB007</strain>
    </source>
</reference>
<dbReference type="InterPro" id="IPR057406">
    <property type="entry name" value="Pua-like_dom"/>
</dbReference>
<accession>A0A2S9XUR8</accession>
<dbReference type="Pfam" id="PF24405">
    <property type="entry name" value="Pua-like"/>
    <property type="match status" value="1"/>
</dbReference>
<dbReference type="AlphaFoldDB" id="A0A2S9XUR8"/>
<gene>
    <name evidence="2" type="ORF">ENSA7_72760</name>
</gene>
<dbReference type="EMBL" id="PVNL01000135">
    <property type="protein sequence ID" value="PRP96461.1"/>
    <property type="molecule type" value="Genomic_DNA"/>
</dbReference>
<dbReference type="Proteomes" id="UP000238823">
    <property type="component" value="Unassembled WGS sequence"/>
</dbReference>
<proteinExistence type="predicted"/>
<protein>
    <recommendedName>
        <fullName evidence="1">Pua-like domain-containing protein</fullName>
    </recommendedName>
</protein>
<evidence type="ECO:0000313" key="3">
    <source>
        <dbReference type="Proteomes" id="UP000238823"/>
    </source>
</evidence>
<feature type="domain" description="Pua-like" evidence="1">
    <location>
        <begin position="6"/>
        <end position="71"/>
    </location>
</feature>
<name>A0A2S9XUR8_9BACT</name>
<sequence>MSLRYLFRYRNLLTTDTLGEHRKLIDAHGSCWWGWWQRPAEDERRELWATLESEVAKGPVPIGLFDSEPKQGGTVHLEHRPV</sequence>
<evidence type="ECO:0000259" key="1">
    <source>
        <dbReference type="Pfam" id="PF24405"/>
    </source>
</evidence>
<comment type="caution">
    <text evidence="2">The sequence shown here is derived from an EMBL/GenBank/DDBJ whole genome shotgun (WGS) entry which is preliminary data.</text>
</comment>